<evidence type="ECO:0000256" key="2">
    <source>
        <dbReference type="SAM" id="Phobius"/>
    </source>
</evidence>
<feature type="signal peptide" evidence="3">
    <location>
        <begin position="1"/>
        <end position="26"/>
    </location>
</feature>
<feature type="region of interest" description="Disordered" evidence="1">
    <location>
        <begin position="520"/>
        <end position="614"/>
    </location>
</feature>
<keyword evidence="2" id="KW-0812">Transmembrane</keyword>
<feature type="transmembrane region" description="Helical" evidence="2">
    <location>
        <begin position="194"/>
        <end position="216"/>
    </location>
</feature>
<evidence type="ECO:0000313" key="5">
    <source>
        <dbReference type="Proteomes" id="UP001218218"/>
    </source>
</evidence>
<name>A0AAD7EC96_9AGAR</name>
<dbReference type="EMBL" id="JARIHO010000073">
    <property type="protein sequence ID" value="KAJ7312228.1"/>
    <property type="molecule type" value="Genomic_DNA"/>
</dbReference>
<dbReference type="AlphaFoldDB" id="A0AAD7EC96"/>
<evidence type="ECO:0000256" key="3">
    <source>
        <dbReference type="SAM" id="SignalP"/>
    </source>
</evidence>
<dbReference type="CDD" id="cd12087">
    <property type="entry name" value="TM_EGFR-like"/>
    <property type="match status" value="1"/>
</dbReference>
<feature type="compositionally biased region" description="Basic and acidic residues" evidence="1">
    <location>
        <begin position="557"/>
        <end position="568"/>
    </location>
</feature>
<evidence type="ECO:0008006" key="6">
    <source>
        <dbReference type="Google" id="ProtNLM"/>
    </source>
</evidence>
<feature type="region of interest" description="Disordered" evidence="1">
    <location>
        <begin position="357"/>
        <end position="479"/>
    </location>
</feature>
<sequence>MSGRRHGVSWPLSLIYLFAASSSTLTARSLNGRSVQTQARCSADYDWASNSQRSSPCLLTAYVWGSCFTVNWDVPQLAPNQSYTNPNSTTANLCTCSWAAYNLISACTACQGFDSAVGNWAAYDQSCNGFLTDSYFPSNVTLPTGTAIPFWATTDPRNWNDGRFDTAQARLIAQQNKPDLIQGHKKSKPPVRAIVGSVIGGVAVLIIGGAIAFLFIRKRKPEQTNEGDTHPYLTRPPIHGRPVSNLSRQSIIIPQSISMANSQRPGTIYTTNTIHTHTGSVPSLTYDSGVTSPARAMSPPLPVQVANREDVIEPFTLRPTSPPVSMRGPMTRKTSETTLSTEPPAAMVVLERYVPDTGDRARLNPPAYSPYPSLASFPEPVDPTPSSPRGDFTPGHRTRGEKASVDTQQSYDSSPYNAPVHYDTPRAANTGYNSPYAAPQSHYGQWNPPPKSQPPNARYLGSTSYHSSHPEYASPQTPYGASPAYSGQYGFQPQSAAPALRSASMVGASDVDGKGQFQHITPAITPTQPPVVTRNQYPSPVGTSPWLAQPPQVPARPHPDRRSGRDDYGLYSSHAGAEDEVEPPGPARQVGRSSSRWHILPSTSTPASPSYNTRLLADLDDGRSSRSVPEDTVGMMNANGIAENVDRGSSSSNLQDTGVLMLDRNDAAAGLETGTFIVYSPPGERQLTLVDSFTTSDVACIQANFCTGGCLMSVHEPAVVAVAHLPGCFPQRNLPWQSSDIIMNRWLSIWHNLWQNRQAFRS</sequence>
<organism evidence="4 5">
    <name type="scientific">Mycena albidolilacea</name>
    <dbReference type="NCBI Taxonomy" id="1033008"/>
    <lineage>
        <taxon>Eukaryota</taxon>
        <taxon>Fungi</taxon>
        <taxon>Dikarya</taxon>
        <taxon>Basidiomycota</taxon>
        <taxon>Agaricomycotina</taxon>
        <taxon>Agaricomycetes</taxon>
        <taxon>Agaricomycetidae</taxon>
        <taxon>Agaricales</taxon>
        <taxon>Marasmiineae</taxon>
        <taxon>Mycenaceae</taxon>
        <taxon>Mycena</taxon>
    </lineage>
</organism>
<feature type="chain" id="PRO_5041901424" description="Transmembrane protein" evidence="3">
    <location>
        <begin position="27"/>
        <end position="762"/>
    </location>
</feature>
<comment type="caution">
    <text evidence="4">The sequence shown here is derived from an EMBL/GenBank/DDBJ whole genome shotgun (WGS) entry which is preliminary data.</text>
</comment>
<reference evidence="4" key="1">
    <citation type="submission" date="2023-03" db="EMBL/GenBank/DDBJ databases">
        <title>Massive genome expansion in bonnet fungi (Mycena s.s.) driven by repeated elements and novel gene families across ecological guilds.</title>
        <authorList>
            <consortium name="Lawrence Berkeley National Laboratory"/>
            <person name="Harder C.B."/>
            <person name="Miyauchi S."/>
            <person name="Viragh M."/>
            <person name="Kuo A."/>
            <person name="Thoen E."/>
            <person name="Andreopoulos B."/>
            <person name="Lu D."/>
            <person name="Skrede I."/>
            <person name="Drula E."/>
            <person name="Henrissat B."/>
            <person name="Morin E."/>
            <person name="Kohler A."/>
            <person name="Barry K."/>
            <person name="LaButti K."/>
            <person name="Morin E."/>
            <person name="Salamov A."/>
            <person name="Lipzen A."/>
            <person name="Mereny Z."/>
            <person name="Hegedus B."/>
            <person name="Baldrian P."/>
            <person name="Stursova M."/>
            <person name="Weitz H."/>
            <person name="Taylor A."/>
            <person name="Grigoriev I.V."/>
            <person name="Nagy L.G."/>
            <person name="Martin F."/>
            <person name="Kauserud H."/>
        </authorList>
    </citation>
    <scope>NUCLEOTIDE SEQUENCE</scope>
    <source>
        <strain evidence="4">CBHHK002</strain>
    </source>
</reference>
<feature type="compositionally biased region" description="Polar residues" evidence="1">
    <location>
        <begin position="405"/>
        <end position="416"/>
    </location>
</feature>
<feature type="region of interest" description="Disordered" evidence="1">
    <location>
        <begin position="315"/>
        <end position="339"/>
    </location>
</feature>
<feature type="compositionally biased region" description="Polar residues" evidence="1">
    <location>
        <begin position="591"/>
        <end position="613"/>
    </location>
</feature>
<evidence type="ECO:0000313" key="4">
    <source>
        <dbReference type="EMBL" id="KAJ7312228.1"/>
    </source>
</evidence>
<keyword evidence="2" id="KW-1133">Transmembrane helix</keyword>
<gene>
    <name evidence="4" type="ORF">DFH08DRAFT_447965</name>
</gene>
<protein>
    <recommendedName>
        <fullName evidence="6">Transmembrane protein</fullName>
    </recommendedName>
</protein>
<dbReference type="Proteomes" id="UP001218218">
    <property type="component" value="Unassembled WGS sequence"/>
</dbReference>
<feature type="compositionally biased region" description="Polar residues" evidence="1">
    <location>
        <begin position="533"/>
        <end position="542"/>
    </location>
</feature>
<accession>A0AAD7EC96</accession>
<keyword evidence="3" id="KW-0732">Signal</keyword>
<proteinExistence type="predicted"/>
<evidence type="ECO:0000256" key="1">
    <source>
        <dbReference type="SAM" id="MobiDB-lite"/>
    </source>
</evidence>
<keyword evidence="2" id="KW-0472">Membrane</keyword>
<keyword evidence="5" id="KW-1185">Reference proteome</keyword>